<dbReference type="SMART" id="SM00530">
    <property type="entry name" value="HTH_XRE"/>
    <property type="match status" value="1"/>
</dbReference>
<dbReference type="PROSITE" id="PS50943">
    <property type="entry name" value="HTH_CROC1"/>
    <property type="match status" value="1"/>
</dbReference>
<dbReference type="EMBL" id="ANNX02000020">
    <property type="protein sequence ID" value="KYC42075.1"/>
    <property type="molecule type" value="Genomic_DNA"/>
</dbReference>
<feature type="domain" description="HTH cro/C1-type" evidence="2">
    <location>
        <begin position="44"/>
        <end position="98"/>
    </location>
</feature>
<accession>A0A139XBL4</accession>
<dbReference type="Proteomes" id="UP000076925">
    <property type="component" value="Unassembled WGS sequence"/>
</dbReference>
<dbReference type="InterPro" id="IPR010982">
    <property type="entry name" value="Lambda_DNA-bd_dom_sf"/>
</dbReference>
<evidence type="ECO:0000313" key="4">
    <source>
        <dbReference type="Proteomes" id="UP000076925"/>
    </source>
</evidence>
<keyword evidence="1" id="KW-0238">DNA-binding</keyword>
<dbReference type="Gene3D" id="1.10.260.40">
    <property type="entry name" value="lambda repressor-like DNA-binding domains"/>
    <property type="match status" value="1"/>
</dbReference>
<protein>
    <recommendedName>
        <fullName evidence="2">HTH cro/C1-type domain-containing protein</fullName>
    </recommendedName>
</protein>
<comment type="caution">
    <text evidence="3">The sequence shown here is derived from an EMBL/GenBank/DDBJ whole genome shotgun (WGS) entry which is preliminary data.</text>
</comment>
<dbReference type="RefSeq" id="WP_017742007.1">
    <property type="nucleotide sequence ID" value="NZ_KQ976354.1"/>
</dbReference>
<dbReference type="Pfam" id="PF01381">
    <property type="entry name" value="HTH_3"/>
    <property type="match status" value="1"/>
</dbReference>
<dbReference type="GO" id="GO:0003677">
    <property type="term" value="F:DNA binding"/>
    <property type="evidence" value="ECO:0007669"/>
    <property type="project" value="UniProtKB-KW"/>
</dbReference>
<dbReference type="OrthoDB" id="9804491at2"/>
<dbReference type="AlphaFoldDB" id="A0A139XBL4"/>
<dbReference type="PANTHER" id="PTHR46558:SF12">
    <property type="entry name" value="DNA-BINDING PROTEIN"/>
    <property type="match status" value="1"/>
</dbReference>
<reference evidence="3 4" key="1">
    <citation type="journal article" date="2013" name="Genome Biol. Evol.">
        <title>Genomes of Stigonematalean cyanobacteria (subsection V) and the evolution of oxygenic photosynthesis from prokaryotes to plastids.</title>
        <authorList>
            <person name="Dagan T."/>
            <person name="Roettger M."/>
            <person name="Stucken K."/>
            <person name="Landan G."/>
            <person name="Koch R."/>
            <person name="Major P."/>
            <person name="Gould S.B."/>
            <person name="Goremykin V.V."/>
            <person name="Rippka R."/>
            <person name="Tandeau de Marsac N."/>
            <person name="Gugger M."/>
            <person name="Lockhart P.J."/>
            <person name="Allen J.F."/>
            <person name="Brune I."/>
            <person name="Maus I."/>
            <person name="Puhler A."/>
            <person name="Martin W.F."/>
        </authorList>
    </citation>
    <scope>NUCLEOTIDE SEQUENCE [LARGE SCALE GENOMIC DNA]</scope>
    <source>
        <strain evidence="3 4">PCC 7110</strain>
    </source>
</reference>
<evidence type="ECO:0000313" key="3">
    <source>
        <dbReference type="EMBL" id="KYC42075.1"/>
    </source>
</evidence>
<dbReference type="SUPFAM" id="SSF47413">
    <property type="entry name" value="lambda repressor-like DNA-binding domains"/>
    <property type="match status" value="1"/>
</dbReference>
<keyword evidence="4" id="KW-1185">Reference proteome</keyword>
<proteinExistence type="predicted"/>
<dbReference type="CDD" id="cd00093">
    <property type="entry name" value="HTH_XRE"/>
    <property type="match status" value="1"/>
</dbReference>
<dbReference type="PANTHER" id="PTHR46558">
    <property type="entry name" value="TRACRIPTIONAL REGULATORY PROTEIN-RELATED-RELATED"/>
    <property type="match status" value="1"/>
</dbReference>
<evidence type="ECO:0000259" key="2">
    <source>
        <dbReference type="PROSITE" id="PS50943"/>
    </source>
</evidence>
<sequence>MTKVVEDMIEEGLEDVPDSGVATTPMNQNIKQQEEIRAVIGGNITRLRQLNCLSQSSLGKLIGLHQQDISQIELGKRKLDIVEAIAISQVLGVELEELFEGVVDGKKSACGGFSLS</sequence>
<name>A0A139XBL4_9CYAN</name>
<evidence type="ECO:0000256" key="1">
    <source>
        <dbReference type="ARBA" id="ARBA00023125"/>
    </source>
</evidence>
<dbReference type="STRING" id="128403.WA1_18915"/>
<organism evidence="3 4">
    <name type="scientific">Scytonema hofmannii PCC 7110</name>
    <dbReference type="NCBI Taxonomy" id="128403"/>
    <lineage>
        <taxon>Bacteria</taxon>
        <taxon>Bacillati</taxon>
        <taxon>Cyanobacteriota</taxon>
        <taxon>Cyanophyceae</taxon>
        <taxon>Nostocales</taxon>
        <taxon>Scytonemataceae</taxon>
        <taxon>Scytonema</taxon>
    </lineage>
</organism>
<dbReference type="InterPro" id="IPR001387">
    <property type="entry name" value="Cro/C1-type_HTH"/>
</dbReference>
<gene>
    <name evidence="3" type="ORF">WA1_18915</name>
</gene>